<dbReference type="InterPro" id="IPR028871">
    <property type="entry name" value="BlueCu_1_BS"/>
</dbReference>
<keyword evidence="6" id="KW-0472">Membrane</keyword>
<proteinExistence type="predicted"/>
<protein>
    <recommendedName>
        <fullName evidence="9">Blue (type 1) copper domain-containing protein</fullName>
    </recommendedName>
</protein>
<dbReference type="EMBL" id="WKJO01000001">
    <property type="protein sequence ID" value="MRX21536.1"/>
    <property type="molecule type" value="Genomic_DNA"/>
</dbReference>
<evidence type="ECO:0000256" key="5">
    <source>
        <dbReference type="ARBA" id="ARBA00023008"/>
    </source>
</evidence>
<dbReference type="Proteomes" id="UP000439022">
    <property type="component" value="Unassembled WGS sequence"/>
</dbReference>
<dbReference type="InterPro" id="IPR000923">
    <property type="entry name" value="BlueCu_1"/>
</dbReference>
<keyword evidence="2" id="KW-0813">Transport</keyword>
<sequence length="225" mass="23625">MTDQLSRRRVLKATGGLAVLGFAGCTGSAAPDAEDDGSHDESNHTEESHTEEATTEENGDHHHEGGTIGDPAEHATVTMVTEDGEYHFHPHVVHVEEGGTVTFELESGTHTATAYHPDNDAPRRVPEGTDAWDSGMLSEGGATYEVTFDTAGVYDYYCVPHEALGMIGSVVVGDAPLDGPGMSAPSDEIPEDAHGKITELNEMVEHGVGSGSSGHDDGHDDGHGE</sequence>
<comment type="cofactor">
    <cofactor evidence="7">
        <name>Cu(2+)</name>
        <dbReference type="ChEBI" id="CHEBI:29036"/>
    </cofactor>
    <text evidence="7">The crystal structure with reduced Cu(1+) has also been determined.</text>
</comment>
<keyword evidence="3 7" id="KW-0479">Metal-binding</keyword>
<dbReference type="PROSITE" id="PS51257">
    <property type="entry name" value="PROKAR_LIPOPROTEIN"/>
    <property type="match status" value="1"/>
</dbReference>
<dbReference type="InterPro" id="IPR008972">
    <property type="entry name" value="Cupredoxin"/>
</dbReference>
<feature type="binding site" evidence="7">
    <location>
        <position position="161"/>
    </location>
    <ligand>
        <name>Cu cation</name>
        <dbReference type="ChEBI" id="CHEBI:23378"/>
    </ligand>
</feature>
<evidence type="ECO:0000256" key="6">
    <source>
        <dbReference type="ARBA" id="ARBA00023136"/>
    </source>
</evidence>
<organism evidence="10 11">
    <name type="scientific">Haloferax litoreum</name>
    <dbReference type="NCBI Taxonomy" id="2666140"/>
    <lineage>
        <taxon>Archaea</taxon>
        <taxon>Methanobacteriati</taxon>
        <taxon>Methanobacteriota</taxon>
        <taxon>Stenosarchaea group</taxon>
        <taxon>Halobacteria</taxon>
        <taxon>Halobacteriales</taxon>
        <taxon>Haloferacaceae</taxon>
        <taxon>Haloferax</taxon>
    </lineage>
</organism>
<dbReference type="PANTHER" id="PTHR34192">
    <property type="entry name" value="PLASTOCYANIN MAJOR ISOFORM, CHLOROPLASTIC-RELATED"/>
    <property type="match status" value="1"/>
</dbReference>
<name>A0A6A8GFA0_9EURY</name>
<dbReference type="PRINTS" id="PR00157">
    <property type="entry name" value="PLASTOCYANIN"/>
</dbReference>
<comment type="caution">
    <text evidence="10">The sequence shown here is derived from an EMBL/GenBank/DDBJ whole genome shotgun (WGS) entry which is preliminary data.</text>
</comment>
<feature type="domain" description="Blue (type 1) copper" evidence="9">
    <location>
        <begin position="76"/>
        <end position="172"/>
    </location>
</feature>
<dbReference type="RefSeq" id="WP_151162131.1">
    <property type="nucleotide sequence ID" value="NZ_WKJO01000001.1"/>
</dbReference>
<feature type="binding site" evidence="7">
    <location>
        <position position="158"/>
    </location>
    <ligand>
        <name>Cu cation</name>
        <dbReference type="ChEBI" id="CHEBI:23378"/>
    </ligand>
</feature>
<dbReference type="Pfam" id="PF00127">
    <property type="entry name" value="Copper-bind"/>
    <property type="match status" value="1"/>
</dbReference>
<feature type="region of interest" description="Disordered" evidence="8">
    <location>
        <begin position="204"/>
        <end position="225"/>
    </location>
</feature>
<evidence type="ECO:0000256" key="2">
    <source>
        <dbReference type="ARBA" id="ARBA00022448"/>
    </source>
</evidence>
<evidence type="ECO:0000256" key="8">
    <source>
        <dbReference type="SAM" id="MobiDB-lite"/>
    </source>
</evidence>
<reference evidence="10 11" key="1">
    <citation type="submission" date="2019-11" db="EMBL/GenBank/DDBJ databases">
        <title>Whole genome sequence of Haloferax sp. MBLA0076.</title>
        <authorList>
            <person name="Seo M.-J."/>
            <person name="Cho E.-S."/>
        </authorList>
    </citation>
    <scope>NUCLEOTIDE SEQUENCE [LARGE SCALE GENOMIC DNA]</scope>
    <source>
        <strain evidence="10 11">MBLA0076</strain>
    </source>
</reference>
<feature type="compositionally biased region" description="Basic and acidic residues" evidence="8">
    <location>
        <begin position="214"/>
        <end position="225"/>
    </location>
</feature>
<evidence type="ECO:0000313" key="10">
    <source>
        <dbReference type="EMBL" id="MRX21536.1"/>
    </source>
</evidence>
<gene>
    <name evidence="10" type="ORF">GJR96_06145</name>
</gene>
<evidence type="ECO:0000256" key="3">
    <source>
        <dbReference type="ARBA" id="ARBA00022723"/>
    </source>
</evidence>
<dbReference type="SUPFAM" id="SSF49503">
    <property type="entry name" value="Cupredoxins"/>
    <property type="match status" value="1"/>
</dbReference>
<accession>A0A6A8GFA0</accession>
<dbReference type="GO" id="GO:0009055">
    <property type="term" value="F:electron transfer activity"/>
    <property type="evidence" value="ECO:0007669"/>
    <property type="project" value="InterPro"/>
</dbReference>
<evidence type="ECO:0000256" key="1">
    <source>
        <dbReference type="ARBA" id="ARBA00004370"/>
    </source>
</evidence>
<feature type="binding site" evidence="7">
    <location>
        <position position="166"/>
    </location>
    <ligand>
        <name>Cu cation</name>
        <dbReference type="ChEBI" id="CHEBI:23378"/>
    </ligand>
</feature>
<keyword evidence="11" id="KW-1185">Reference proteome</keyword>
<feature type="region of interest" description="Disordered" evidence="8">
    <location>
        <begin position="29"/>
        <end position="71"/>
    </location>
</feature>
<dbReference type="PROSITE" id="PS51318">
    <property type="entry name" value="TAT"/>
    <property type="match status" value="1"/>
</dbReference>
<keyword evidence="5 7" id="KW-0186">Copper</keyword>
<dbReference type="PROSITE" id="PS00196">
    <property type="entry name" value="COPPER_BLUE"/>
    <property type="match status" value="1"/>
</dbReference>
<dbReference type="InterPro" id="IPR006311">
    <property type="entry name" value="TAT_signal"/>
</dbReference>
<dbReference type="InterPro" id="IPR002387">
    <property type="entry name" value="Plastocyanin"/>
</dbReference>
<evidence type="ECO:0000256" key="7">
    <source>
        <dbReference type="PIRSR" id="PIRSR602387-1"/>
    </source>
</evidence>
<evidence type="ECO:0000256" key="4">
    <source>
        <dbReference type="ARBA" id="ARBA00022982"/>
    </source>
</evidence>
<keyword evidence="4" id="KW-0249">Electron transport</keyword>
<feature type="compositionally biased region" description="Basic and acidic residues" evidence="8">
    <location>
        <begin position="39"/>
        <end position="65"/>
    </location>
</feature>
<dbReference type="Gene3D" id="2.60.40.420">
    <property type="entry name" value="Cupredoxins - blue copper proteins"/>
    <property type="match status" value="1"/>
</dbReference>
<dbReference type="GO" id="GO:0016020">
    <property type="term" value="C:membrane"/>
    <property type="evidence" value="ECO:0007669"/>
    <property type="project" value="UniProtKB-SubCell"/>
</dbReference>
<dbReference type="AlphaFoldDB" id="A0A6A8GFA0"/>
<dbReference type="PANTHER" id="PTHR34192:SF10">
    <property type="entry name" value="PLASTOCYANIN MAJOR ISOFORM, CHLOROPLASTIC-RELATED"/>
    <property type="match status" value="1"/>
</dbReference>
<dbReference type="GO" id="GO:0005507">
    <property type="term" value="F:copper ion binding"/>
    <property type="evidence" value="ECO:0007669"/>
    <property type="project" value="InterPro"/>
</dbReference>
<evidence type="ECO:0000313" key="11">
    <source>
        <dbReference type="Proteomes" id="UP000439022"/>
    </source>
</evidence>
<evidence type="ECO:0000259" key="9">
    <source>
        <dbReference type="Pfam" id="PF00127"/>
    </source>
</evidence>
<comment type="subcellular location">
    <subcellularLocation>
        <location evidence="1">Membrane</location>
    </subcellularLocation>
</comment>